<feature type="region of interest" description="Disordered" evidence="1">
    <location>
        <begin position="1"/>
        <end position="26"/>
    </location>
</feature>
<proteinExistence type="predicted"/>
<protein>
    <submittedName>
        <fullName evidence="2">Uncharacterized protein</fullName>
    </submittedName>
</protein>
<sequence>MQAPEDPLPPLRARVRGGGLKGTRDSRKQYICRQKVMKAIFVQLRGAPAGRTPIGPERVRDAAALHTLGTREVPGDASARAGLGVTSDVCEMQLHRMKRPSPGRAYVASC</sequence>
<comment type="caution">
    <text evidence="2">The sequence shown here is derived from an EMBL/GenBank/DDBJ whole genome shotgun (WGS) entry which is preliminary data.</text>
</comment>
<gene>
    <name evidence="2" type="ORF">NDU88_001474</name>
</gene>
<reference evidence="2" key="1">
    <citation type="journal article" date="2022" name="bioRxiv">
        <title>Sequencing and chromosome-scale assembly of the giantPleurodeles waltlgenome.</title>
        <authorList>
            <person name="Brown T."/>
            <person name="Elewa A."/>
            <person name="Iarovenko S."/>
            <person name="Subramanian E."/>
            <person name="Araus A.J."/>
            <person name="Petzold A."/>
            <person name="Susuki M."/>
            <person name="Suzuki K.-i.T."/>
            <person name="Hayashi T."/>
            <person name="Toyoda A."/>
            <person name="Oliveira C."/>
            <person name="Osipova E."/>
            <person name="Leigh N.D."/>
            <person name="Simon A."/>
            <person name="Yun M.H."/>
        </authorList>
    </citation>
    <scope>NUCLEOTIDE SEQUENCE</scope>
    <source>
        <strain evidence="2">20211129_DDA</strain>
        <tissue evidence="2">Liver</tissue>
    </source>
</reference>
<name>A0AAV7NCP6_PLEWA</name>
<keyword evidence="3" id="KW-1185">Reference proteome</keyword>
<dbReference type="EMBL" id="JANPWB010000012">
    <property type="protein sequence ID" value="KAJ1113219.1"/>
    <property type="molecule type" value="Genomic_DNA"/>
</dbReference>
<feature type="compositionally biased region" description="Pro residues" evidence="1">
    <location>
        <begin position="1"/>
        <end position="10"/>
    </location>
</feature>
<organism evidence="2 3">
    <name type="scientific">Pleurodeles waltl</name>
    <name type="common">Iberian ribbed newt</name>
    <dbReference type="NCBI Taxonomy" id="8319"/>
    <lineage>
        <taxon>Eukaryota</taxon>
        <taxon>Metazoa</taxon>
        <taxon>Chordata</taxon>
        <taxon>Craniata</taxon>
        <taxon>Vertebrata</taxon>
        <taxon>Euteleostomi</taxon>
        <taxon>Amphibia</taxon>
        <taxon>Batrachia</taxon>
        <taxon>Caudata</taxon>
        <taxon>Salamandroidea</taxon>
        <taxon>Salamandridae</taxon>
        <taxon>Pleurodelinae</taxon>
        <taxon>Pleurodeles</taxon>
    </lineage>
</organism>
<accession>A0AAV7NCP6</accession>
<dbReference type="Proteomes" id="UP001066276">
    <property type="component" value="Chromosome 8"/>
</dbReference>
<evidence type="ECO:0000256" key="1">
    <source>
        <dbReference type="SAM" id="MobiDB-lite"/>
    </source>
</evidence>
<dbReference type="AlphaFoldDB" id="A0AAV7NCP6"/>
<evidence type="ECO:0000313" key="2">
    <source>
        <dbReference type="EMBL" id="KAJ1113219.1"/>
    </source>
</evidence>
<evidence type="ECO:0000313" key="3">
    <source>
        <dbReference type="Proteomes" id="UP001066276"/>
    </source>
</evidence>